<reference evidence="2 3" key="1">
    <citation type="submission" date="2013-09" db="EMBL/GenBank/DDBJ databases">
        <title>Whole genome shotgun sequence of Vibrio ezurae NBRC 102218.</title>
        <authorList>
            <person name="Yoshida I."/>
            <person name="Hosoyama A."/>
            <person name="Numata M."/>
            <person name="Hashimoto M."/>
            <person name="Hosoyama Y."/>
            <person name="Tsuchikane K."/>
            <person name="Noguchi M."/>
            <person name="Hirakata S."/>
            <person name="Ichikawa N."/>
            <person name="Ohji S."/>
            <person name="Yamazoe A."/>
            <person name="Fujita N."/>
        </authorList>
    </citation>
    <scope>NUCLEOTIDE SEQUENCE [LARGE SCALE GENOMIC DNA]</scope>
    <source>
        <strain evidence="2 3">NBRC 102218</strain>
    </source>
</reference>
<accession>U3B3E6</accession>
<name>U3B3E6_9VIBR</name>
<dbReference type="AlphaFoldDB" id="U3B3E6"/>
<protein>
    <submittedName>
        <fullName evidence="2">Putative methyltransferase</fullName>
    </submittedName>
</protein>
<dbReference type="STRING" id="1219080.VEZ01S_21_01110"/>
<dbReference type="CDD" id="cd02440">
    <property type="entry name" value="AdoMet_MTases"/>
    <property type="match status" value="1"/>
</dbReference>
<dbReference type="EMBL" id="BATM01000021">
    <property type="protein sequence ID" value="GAD79987.1"/>
    <property type="molecule type" value="Genomic_DNA"/>
</dbReference>
<dbReference type="Pfam" id="PF08241">
    <property type="entry name" value="Methyltransf_11"/>
    <property type="match status" value="1"/>
</dbReference>
<dbReference type="Gene3D" id="3.40.50.150">
    <property type="entry name" value="Vaccinia Virus protein VP39"/>
    <property type="match status" value="1"/>
</dbReference>
<keyword evidence="3" id="KW-1185">Reference proteome</keyword>
<dbReference type="Proteomes" id="UP000016562">
    <property type="component" value="Unassembled WGS sequence"/>
</dbReference>
<dbReference type="eggNOG" id="COG0500">
    <property type="taxonomic scope" value="Bacteria"/>
</dbReference>
<feature type="domain" description="Methyltransferase type 11" evidence="1">
    <location>
        <begin position="44"/>
        <end position="137"/>
    </location>
</feature>
<sequence>MRHPMYTEHANAYAKAVQDNIYNAHLERPSLLSLLNITPGERVLDLGCGSGEHAKAIQGMGGIVTCIDQSKEMISIARENAQPFKAYVQDVAIGLPAESSAQYDWVIAPLMIHYIKDFRLLFNEIRRVLNTNGHFVFSTHHPINDFSVSPSGNYFATEQIVETWDTVGEPVTVRFYRRSLQALFSAVHEAGFTVSVFSEGRVSSKVSELDRETYLNLTTKPSFIYMHCIL</sequence>
<keyword evidence="2" id="KW-0489">Methyltransferase</keyword>
<dbReference type="PANTHER" id="PTHR43464">
    <property type="entry name" value="METHYLTRANSFERASE"/>
    <property type="match status" value="1"/>
</dbReference>
<keyword evidence="2" id="KW-0808">Transferase</keyword>
<organism evidence="2 3">
    <name type="scientific">Vibrio ezurae NBRC 102218</name>
    <dbReference type="NCBI Taxonomy" id="1219080"/>
    <lineage>
        <taxon>Bacteria</taxon>
        <taxon>Pseudomonadati</taxon>
        <taxon>Pseudomonadota</taxon>
        <taxon>Gammaproteobacteria</taxon>
        <taxon>Vibrionales</taxon>
        <taxon>Vibrionaceae</taxon>
        <taxon>Vibrio</taxon>
    </lineage>
</organism>
<dbReference type="GO" id="GO:0032259">
    <property type="term" value="P:methylation"/>
    <property type="evidence" value="ECO:0007669"/>
    <property type="project" value="UniProtKB-KW"/>
</dbReference>
<proteinExistence type="predicted"/>
<dbReference type="OrthoDB" id="9791837at2"/>
<dbReference type="RefSeq" id="WP_021713695.1">
    <property type="nucleotide sequence ID" value="NZ_BATM01000021.1"/>
</dbReference>
<dbReference type="InterPro" id="IPR013216">
    <property type="entry name" value="Methyltransf_11"/>
</dbReference>
<dbReference type="InterPro" id="IPR029063">
    <property type="entry name" value="SAM-dependent_MTases_sf"/>
</dbReference>
<evidence type="ECO:0000313" key="2">
    <source>
        <dbReference type="EMBL" id="GAD79987.1"/>
    </source>
</evidence>
<comment type="caution">
    <text evidence="2">The sequence shown here is derived from an EMBL/GenBank/DDBJ whole genome shotgun (WGS) entry which is preliminary data.</text>
</comment>
<dbReference type="GO" id="GO:0008757">
    <property type="term" value="F:S-adenosylmethionine-dependent methyltransferase activity"/>
    <property type="evidence" value="ECO:0007669"/>
    <property type="project" value="InterPro"/>
</dbReference>
<dbReference type="SUPFAM" id="SSF53335">
    <property type="entry name" value="S-adenosyl-L-methionine-dependent methyltransferases"/>
    <property type="match status" value="1"/>
</dbReference>
<gene>
    <name evidence="2" type="ORF">VEZ01S_21_01110</name>
</gene>
<dbReference type="PANTHER" id="PTHR43464:SF82">
    <property type="entry name" value="METHYLTRANSFERASE DOMAIN-CONTAINING PROTEIN"/>
    <property type="match status" value="1"/>
</dbReference>
<evidence type="ECO:0000259" key="1">
    <source>
        <dbReference type="Pfam" id="PF08241"/>
    </source>
</evidence>
<evidence type="ECO:0000313" key="3">
    <source>
        <dbReference type="Proteomes" id="UP000016562"/>
    </source>
</evidence>